<feature type="transmembrane region" description="Helical" evidence="9">
    <location>
        <begin position="231"/>
        <end position="250"/>
    </location>
</feature>
<evidence type="ECO:0000259" key="10">
    <source>
        <dbReference type="Pfam" id="PF00482"/>
    </source>
</evidence>
<dbReference type="InterPro" id="IPR003004">
    <property type="entry name" value="GspF/PilC"/>
</dbReference>
<evidence type="ECO:0000256" key="1">
    <source>
        <dbReference type="ARBA" id="ARBA00004429"/>
    </source>
</evidence>
<comment type="subcellular location">
    <subcellularLocation>
        <location evidence="1">Cell inner membrane</location>
        <topology evidence="1">Multi-pass membrane protein</topology>
    </subcellularLocation>
</comment>
<evidence type="ECO:0000256" key="8">
    <source>
        <dbReference type="ARBA" id="ARBA00023136"/>
    </source>
</evidence>
<feature type="domain" description="Type II secretion system protein GspF" evidence="10">
    <location>
        <begin position="78"/>
        <end position="201"/>
    </location>
</feature>
<dbReference type="InterPro" id="IPR018076">
    <property type="entry name" value="T2SS_GspF_dom"/>
</dbReference>
<dbReference type="FunFam" id="1.20.81.30:FF:000001">
    <property type="entry name" value="Type II secretion system protein F"/>
    <property type="match status" value="2"/>
</dbReference>
<dbReference type="PRINTS" id="PR00812">
    <property type="entry name" value="BCTERIALGSPF"/>
</dbReference>
<dbReference type="PANTHER" id="PTHR30012:SF7">
    <property type="entry name" value="PROTEIN TRANSPORT PROTEIN HOFC HOMOLOG"/>
    <property type="match status" value="1"/>
</dbReference>
<comment type="similarity">
    <text evidence="2">Belongs to the GSP F family.</text>
</comment>
<proteinExistence type="inferred from homology"/>
<sequence length="413" mass="45079">MVAKAAKALKAQKSHTFTWEGADKQGKRTAGETQATNIAMARAELRRQGIMPSKVKKKSAPLFSTRKQAITPGDISIFSRQLSTMMSAGVPLVQSFDIVGRGHNNPSMGELLLRIKADIESGTALAPALAKHPLQFDDLFCNLVEAGEQAGVLEIMLDKIAIYKEKTETIKKKIKKAMTYPAAVVVVAFIVTTILLIFVVPQFEALFTGFGADLPAFTKMVVNLSEWMQEYWWIVLGGIVVASYVIGNTYRRSRKFRHLLDKAVLKAPIFGEILHKAAIARFARTLSTMSTAGVPLVEALESVAGATGNIVYTEAVLRIREDVATGIAMQMAMKQQKLFPHMVIQMVAIGEESGAVDDMLAKVADFYEEEVDNAVDSLSSLIEPIIMSILGVLVGGLVIAMYLPIFQMGQAIR</sequence>
<protein>
    <submittedName>
        <fullName evidence="11">Type IV fimbrial assembly protein PilC</fullName>
    </submittedName>
</protein>
<keyword evidence="4" id="KW-1003">Cell membrane</keyword>
<evidence type="ECO:0000313" key="11">
    <source>
        <dbReference type="EMBL" id="VAX08749.1"/>
    </source>
</evidence>
<evidence type="ECO:0000256" key="7">
    <source>
        <dbReference type="ARBA" id="ARBA00022989"/>
    </source>
</evidence>
<organism evidence="11">
    <name type="scientific">hydrothermal vent metagenome</name>
    <dbReference type="NCBI Taxonomy" id="652676"/>
    <lineage>
        <taxon>unclassified sequences</taxon>
        <taxon>metagenomes</taxon>
        <taxon>ecological metagenomes</taxon>
    </lineage>
</organism>
<reference evidence="11" key="1">
    <citation type="submission" date="2018-06" db="EMBL/GenBank/DDBJ databases">
        <authorList>
            <person name="Zhirakovskaya E."/>
        </authorList>
    </citation>
    <scope>NUCLEOTIDE SEQUENCE</scope>
</reference>
<dbReference type="InterPro" id="IPR001992">
    <property type="entry name" value="T2SS_GspF/T4SS_PilC_CS"/>
</dbReference>
<evidence type="ECO:0000256" key="9">
    <source>
        <dbReference type="SAM" id="Phobius"/>
    </source>
</evidence>
<accession>A0A3B1AS12</accession>
<evidence type="ECO:0000256" key="3">
    <source>
        <dbReference type="ARBA" id="ARBA00022448"/>
    </source>
</evidence>
<gene>
    <name evidence="11" type="ORF">MNBD_GAMMA26-1037</name>
</gene>
<evidence type="ECO:0000256" key="4">
    <source>
        <dbReference type="ARBA" id="ARBA00022475"/>
    </source>
</evidence>
<dbReference type="GO" id="GO:0005886">
    <property type="term" value="C:plasma membrane"/>
    <property type="evidence" value="ECO:0007669"/>
    <property type="project" value="UniProtKB-SubCell"/>
</dbReference>
<evidence type="ECO:0000256" key="5">
    <source>
        <dbReference type="ARBA" id="ARBA00022519"/>
    </source>
</evidence>
<dbReference type="InterPro" id="IPR042094">
    <property type="entry name" value="T2SS_GspF_sf"/>
</dbReference>
<dbReference type="PROSITE" id="PS00874">
    <property type="entry name" value="T2SP_F"/>
    <property type="match status" value="1"/>
</dbReference>
<evidence type="ECO:0000256" key="2">
    <source>
        <dbReference type="ARBA" id="ARBA00005745"/>
    </source>
</evidence>
<evidence type="ECO:0000256" key="6">
    <source>
        <dbReference type="ARBA" id="ARBA00022692"/>
    </source>
</evidence>
<keyword evidence="6 9" id="KW-0812">Transmembrane</keyword>
<keyword evidence="8 9" id="KW-0472">Membrane</keyword>
<dbReference type="GO" id="GO:0015628">
    <property type="term" value="P:protein secretion by the type II secretion system"/>
    <property type="evidence" value="ECO:0007669"/>
    <property type="project" value="TreeGrafter"/>
</dbReference>
<feature type="transmembrane region" description="Helical" evidence="9">
    <location>
        <begin position="385"/>
        <end position="405"/>
    </location>
</feature>
<feature type="transmembrane region" description="Helical" evidence="9">
    <location>
        <begin position="180"/>
        <end position="200"/>
    </location>
</feature>
<keyword evidence="5" id="KW-0997">Cell inner membrane</keyword>
<dbReference type="AlphaFoldDB" id="A0A3B1AS12"/>
<keyword evidence="7 9" id="KW-1133">Transmembrane helix</keyword>
<feature type="domain" description="Type II secretion system protein GspF" evidence="10">
    <location>
        <begin position="282"/>
        <end position="404"/>
    </location>
</feature>
<dbReference type="PANTHER" id="PTHR30012">
    <property type="entry name" value="GENERAL SECRETION PATHWAY PROTEIN"/>
    <property type="match status" value="1"/>
</dbReference>
<name>A0A3B1AS12_9ZZZZ</name>
<dbReference type="EMBL" id="UOFX01000041">
    <property type="protein sequence ID" value="VAX08749.1"/>
    <property type="molecule type" value="Genomic_DNA"/>
</dbReference>
<keyword evidence="3" id="KW-0813">Transport</keyword>
<dbReference type="Gene3D" id="1.20.81.30">
    <property type="entry name" value="Type II secretion system (T2SS), domain F"/>
    <property type="match status" value="2"/>
</dbReference>
<dbReference type="Pfam" id="PF00482">
    <property type="entry name" value="T2SSF"/>
    <property type="match status" value="2"/>
</dbReference>